<protein>
    <submittedName>
        <fullName evidence="4">FecR family protein</fullName>
    </submittedName>
</protein>
<accession>A0ABT8WKW3</accession>
<keyword evidence="5" id="KW-1185">Reference proteome</keyword>
<dbReference type="InterPro" id="IPR032508">
    <property type="entry name" value="FecR_C"/>
</dbReference>
<name>A0ABT8WKW3_9FLAO</name>
<dbReference type="Pfam" id="PF16344">
    <property type="entry name" value="FecR_C"/>
    <property type="match status" value="1"/>
</dbReference>
<organism evidence="4 5">
    <name type="scientific">Flavivirga jejuensis</name>
    <dbReference type="NCBI Taxonomy" id="870487"/>
    <lineage>
        <taxon>Bacteria</taxon>
        <taxon>Pseudomonadati</taxon>
        <taxon>Bacteroidota</taxon>
        <taxon>Flavobacteriia</taxon>
        <taxon>Flavobacteriales</taxon>
        <taxon>Flavobacteriaceae</taxon>
        <taxon>Flavivirga</taxon>
    </lineage>
</organism>
<dbReference type="Gene3D" id="3.55.50.30">
    <property type="match status" value="1"/>
</dbReference>
<dbReference type="Gene3D" id="2.60.120.1440">
    <property type="match status" value="1"/>
</dbReference>
<dbReference type="InterPro" id="IPR012373">
    <property type="entry name" value="Ferrdict_sens_TM"/>
</dbReference>
<feature type="domain" description="FecR protein" evidence="2">
    <location>
        <begin position="167"/>
        <end position="264"/>
    </location>
</feature>
<keyword evidence="1" id="KW-0812">Transmembrane</keyword>
<dbReference type="Pfam" id="PF04773">
    <property type="entry name" value="FecR"/>
    <property type="match status" value="1"/>
</dbReference>
<keyword evidence="1" id="KW-1133">Transmembrane helix</keyword>
<evidence type="ECO:0000313" key="5">
    <source>
        <dbReference type="Proteomes" id="UP001176806"/>
    </source>
</evidence>
<dbReference type="PANTHER" id="PTHR30273:SF2">
    <property type="entry name" value="PROTEIN FECR"/>
    <property type="match status" value="1"/>
</dbReference>
<dbReference type="EMBL" id="JAUOEL010000002">
    <property type="protein sequence ID" value="MDO5973789.1"/>
    <property type="molecule type" value="Genomic_DNA"/>
</dbReference>
<evidence type="ECO:0000256" key="1">
    <source>
        <dbReference type="SAM" id="Phobius"/>
    </source>
</evidence>
<evidence type="ECO:0000313" key="4">
    <source>
        <dbReference type="EMBL" id="MDO5973789.1"/>
    </source>
</evidence>
<feature type="transmembrane region" description="Helical" evidence="1">
    <location>
        <begin position="78"/>
        <end position="98"/>
    </location>
</feature>
<dbReference type="PIRSF" id="PIRSF018266">
    <property type="entry name" value="FecR"/>
    <property type="match status" value="1"/>
</dbReference>
<comment type="caution">
    <text evidence="4">The sequence shown here is derived from an EMBL/GenBank/DDBJ whole genome shotgun (WGS) entry which is preliminary data.</text>
</comment>
<dbReference type="InterPro" id="IPR006860">
    <property type="entry name" value="FecR"/>
</dbReference>
<evidence type="ECO:0000259" key="3">
    <source>
        <dbReference type="Pfam" id="PF16344"/>
    </source>
</evidence>
<keyword evidence="1" id="KW-0472">Membrane</keyword>
<dbReference type="PANTHER" id="PTHR30273">
    <property type="entry name" value="PERIPLASMIC SIGNAL SENSOR AND SIGMA FACTOR ACTIVATOR FECR-RELATED"/>
    <property type="match status" value="1"/>
</dbReference>
<evidence type="ECO:0000259" key="2">
    <source>
        <dbReference type="Pfam" id="PF04773"/>
    </source>
</evidence>
<sequence length="377" mass="43563">MKKLTIKYITNTISSKELSELKVLLREKKNQDLFKDYIKDYYDIHTLLNKPDIDSAYKKIWDTINEKEQPRQYVLPSWFKYSAAALIVLMFSLSYFFINNQKPINNLNSFEEVVSPGVDKATLTLEDGSSVVLEKGQHYNTEDVESNGEQIVYNKKGSTSISYNYLTVPRGGKFEVKLADDTQVWLNSESKLKYPVTFKKGETRQVTLVYGEAYFDVSPSENHNGATFKVVSNLQEVEVLGTEFNIKAYKDEKSVYTTLAEGKVSVRNDVFKEKLNVGEQSVLNEVTSNIKIKTVNVYNETAWREGIFSFKNKPLKEIMKALSRWYDVDIIIKNKKLEDIRFNGVLSKSMNLEEILEPIKRNINLNYKVYDDKIVLE</sequence>
<reference evidence="4" key="1">
    <citation type="submission" date="2023-07" db="EMBL/GenBank/DDBJ databases">
        <title>Two novel species in the genus Flavivirga.</title>
        <authorList>
            <person name="Kwon K."/>
        </authorList>
    </citation>
    <scope>NUCLEOTIDE SEQUENCE</scope>
    <source>
        <strain evidence="4">KACC 14158</strain>
    </source>
</reference>
<proteinExistence type="predicted"/>
<gene>
    <name evidence="4" type="ORF">Q4Q40_06295</name>
</gene>
<dbReference type="RefSeq" id="WP_303300935.1">
    <property type="nucleotide sequence ID" value="NZ_JAUOEL010000002.1"/>
</dbReference>
<dbReference type="Proteomes" id="UP001176806">
    <property type="component" value="Unassembled WGS sequence"/>
</dbReference>
<feature type="domain" description="Protein FecR C-terminal" evidence="3">
    <location>
        <begin position="308"/>
        <end position="375"/>
    </location>
</feature>